<dbReference type="InterPro" id="IPR027417">
    <property type="entry name" value="P-loop_NTPase"/>
</dbReference>
<keyword evidence="5" id="KW-1185">Reference proteome</keyword>
<dbReference type="AlphaFoldDB" id="A0AA97I4I6"/>
<dbReference type="GeneID" id="85230483"/>
<evidence type="ECO:0000313" key="4">
    <source>
        <dbReference type="EMBL" id="WOF16976.1"/>
    </source>
</evidence>
<evidence type="ECO:0000313" key="5">
    <source>
        <dbReference type="Proteomes" id="UP001301797"/>
    </source>
</evidence>
<accession>A0AA97I4I6</accession>
<feature type="domain" description="KaiC" evidence="3">
    <location>
        <begin position="4"/>
        <end position="232"/>
    </location>
</feature>
<dbReference type="Proteomes" id="UP001301797">
    <property type="component" value="Chromosome"/>
</dbReference>
<dbReference type="RefSeq" id="WP_317136423.1">
    <property type="nucleotide sequence ID" value="NZ_CP043875.1"/>
</dbReference>
<dbReference type="EMBL" id="CP043875">
    <property type="protein sequence ID" value="WOF16976.1"/>
    <property type="molecule type" value="Genomic_DNA"/>
</dbReference>
<dbReference type="PANTHER" id="PTHR43637">
    <property type="entry name" value="UPF0273 PROTEIN TM_0370"/>
    <property type="match status" value="1"/>
</dbReference>
<organism evidence="4 5">
    <name type="scientific">Methanochimaera problematica</name>
    <dbReference type="NCBI Taxonomy" id="2609417"/>
    <lineage>
        <taxon>Archaea</taxon>
        <taxon>Methanobacteriati</taxon>
        <taxon>Methanobacteriota</taxon>
        <taxon>Stenosarchaea group</taxon>
        <taxon>Methanomicrobia</taxon>
        <taxon>Methanomicrobiales</taxon>
        <taxon>Methanomicrobiaceae</taxon>
        <taxon>Methanochimaera</taxon>
    </lineage>
</organism>
<dbReference type="InterPro" id="IPR014774">
    <property type="entry name" value="KaiC-like_dom"/>
</dbReference>
<dbReference type="InterPro" id="IPR010624">
    <property type="entry name" value="KaiC_dom"/>
</dbReference>
<keyword evidence="2" id="KW-0067">ATP-binding</keyword>
<sequence length="232" mass="26529">MIKERILIGIPGLDDMMMGGLIKNSMCSIIGTYGTGKTTFALQFVFDGLTKGETVIYISLEESEESIYEKIEDRGWDVEPYKNKTLYVIKLDPTDFTLSINSIKNDLPELIRTVGATRLVIDPISLFEGLFDDTSARRKEMFRFAEMMRGMEVTSLLTSETEQNNIYASKYGLVEYLADTVIILRYIRPSDLSEVHTAVEVVKMRRSNHSREIKPYEIQEDRVNVYSEASVF</sequence>
<protein>
    <submittedName>
        <fullName evidence="4">KaiC domain-containing protein</fullName>
    </submittedName>
</protein>
<dbReference type="GO" id="GO:0005524">
    <property type="term" value="F:ATP binding"/>
    <property type="evidence" value="ECO:0007669"/>
    <property type="project" value="UniProtKB-KW"/>
</dbReference>
<dbReference type="Pfam" id="PF06745">
    <property type="entry name" value="ATPase"/>
    <property type="match status" value="1"/>
</dbReference>
<dbReference type="SUPFAM" id="SSF52540">
    <property type="entry name" value="P-loop containing nucleoside triphosphate hydrolases"/>
    <property type="match status" value="1"/>
</dbReference>
<name>A0AA97I4I6_9EURY</name>
<keyword evidence="1" id="KW-0547">Nucleotide-binding</keyword>
<evidence type="ECO:0000256" key="2">
    <source>
        <dbReference type="ARBA" id="ARBA00022840"/>
    </source>
</evidence>
<evidence type="ECO:0000259" key="3">
    <source>
        <dbReference type="PROSITE" id="PS51146"/>
    </source>
</evidence>
<proteinExistence type="predicted"/>
<reference evidence="4 5" key="1">
    <citation type="submission" date="2019-09" db="EMBL/GenBank/DDBJ databases">
        <title>The complete genome of Methanoplanus sp. FWC-SCC4.</title>
        <authorList>
            <person name="Chen S.-C."/>
            <person name="Zhou Y.-Z."/>
            <person name="Lai M.-C."/>
        </authorList>
    </citation>
    <scope>NUCLEOTIDE SEQUENCE [LARGE SCALE GENOMIC DNA]</scope>
    <source>
        <strain evidence="4 5">FWC-SCC4</strain>
    </source>
</reference>
<evidence type="ECO:0000256" key="1">
    <source>
        <dbReference type="ARBA" id="ARBA00022741"/>
    </source>
</evidence>
<dbReference type="NCBIfam" id="TIGR03880">
    <property type="entry name" value="KaiC_arch_3"/>
    <property type="match status" value="1"/>
</dbReference>
<dbReference type="InterPro" id="IPR022420">
    <property type="entry name" value="Circ_KaiC_arc"/>
</dbReference>
<dbReference type="PROSITE" id="PS51146">
    <property type="entry name" value="KAIC"/>
    <property type="match status" value="1"/>
</dbReference>
<dbReference type="KEGG" id="mefw:F1737_09905"/>
<gene>
    <name evidence="4" type="ORF">F1737_09905</name>
</gene>
<dbReference type="Gene3D" id="3.40.50.300">
    <property type="entry name" value="P-loop containing nucleotide triphosphate hydrolases"/>
    <property type="match status" value="1"/>
</dbReference>
<dbReference type="PANTHER" id="PTHR43637:SF1">
    <property type="entry name" value="UPF0273 PROTEIN TM_0370"/>
    <property type="match status" value="1"/>
</dbReference>